<feature type="signal peptide" evidence="7">
    <location>
        <begin position="1"/>
        <end position="26"/>
    </location>
</feature>
<name>A0ABZ2M0W6_9BACT</name>
<dbReference type="InterPro" id="IPR003367">
    <property type="entry name" value="Thrombospondin_3-like_rpt"/>
</dbReference>
<feature type="compositionally biased region" description="Basic and acidic residues" evidence="6">
    <location>
        <begin position="367"/>
        <end position="378"/>
    </location>
</feature>
<keyword evidence="2 7" id="KW-0732">Signal</keyword>
<dbReference type="PROSITE" id="PS51123">
    <property type="entry name" value="OMPA_2"/>
    <property type="match status" value="1"/>
</dbReference>
<evidence type="ECO:0000256" key="7">
    <source>
        <dbReference type="SAM" id="SignalP"/>
    </source>
</evidence>
<evidence type="ECO:0000256" key="1">
    <source>
        <dbReference type="ARBA" id="ARBA00004442"/>
    </source>
</evidence>
<evidence type="ECO:0000256" key="3">
    <source>
        <dbReference type="ARBA" id="ARBA00023136"/>
    </source>
</evidence>
<evidence type="ECO:0000256" key="5">
    <source>
        <dbReference type="PROSITE-ProRule" id="PRU00473"/>
    </source>
</evidence>
<dbReference type="Gene3D" id="4.10.1080.10">
    <property type="entry name" value="TSP type-3 repeat"/>
    <property type="match status" value="2"/>
</dbReference>
<evidence type="ECO:0000256" key="2">
    <source>
        <dbReference type="ARBA" id="ARBA00022729"/>
    </source>
</evidence>
<proteinExistence type="predicted"/>
<dbReference type="Gene3D" id="3.30.1330.60">
    <property type="entry name" value="OmpA-like domain"/>
    <property type="match status" value="1"/>
</dbReference>
<keyword evidence="10" id="KW-1185">Reference proteome</keyword>
<dbReference type="Pfam" id="PF02412">
    <property type="entry name" value="TSP_3"/>
    <property type="match status" value="1"/>
</dbReference>
<evidence type="ECO:0000259" key="8">
    <source>
        <dbReference type="PROSITE" id="PS51123"/>
    </source>
</evidence>
<dbReference type="InterPro" id="IPR006664">
    <property type="entry name" value="OMP_bac"/>
</dbReference>
<feature type="chain" id="PRO_5045388700" evidence="7">
    <location>
        <begin position="27"/>
        <end position="642"/>
    </location>
</feature>
<dbReference type="PANTHER" id="PTHR30329:SF21">
    <property type="entry name" value="LIPOPROTEIN YIAD-RELATED"/>
    <property type="match status" value="1"/>
</dbReference>
<dbReference type="InterPro" id="IPR006665">
    <property type="entry name" value="OmpA-like"/>
</dbReference>
<dbReference type="EMBL" id="CP089984">
    <property type="protein sequence ID" value="WXB16610.1"/>
    <property type="molecule type" value="Genomic_DNA"/>
</dbReference>
<evidence type="ECO:0000313" key="9">
    <source>
        <dbReference type="EMBL" id="WXB16610.1"/>
    </source>
</evidence>
<feature type="compositionally biased region" description="Acidic residues" evidence="6">
    <location>
        <begin position="356"/>
        <end position="366"/>
    </location>
</feature>
<feature type="compositionally biased region" description="Acidic residues" evidence="6">
    <location>
        <begin position="425"/>
        <end position="435"/>
    </location>
</feature>
<evidence type="ECO:0000256" key="6">
    <source>
        <dbReference type="SAM" id="MobiDB-lite"/>
    </source>
</evidence>
<evidence type="ECO:0000256" key="4">
    <source>
        <dbReference type="ARBA" id="ARBA00023237"/>
    </source>
</evidence>
<protein>
    <submittedName>
        <fullName evidence="9">OmpA family protein</fullName>
    </submittedName>
</protein>
<dbReference type="InterPro" id="IPR036737">
    <property type="entry name" value="OmpA-like_sf"/>
</dbReference>
<dbReference type="SUPFAM" id="SSF103088">
    <property type="entry name" value="OmpA-like"/>
    <property type="match status" value="1"/>
</dbReference>
<dbReference type="SUPFAM" id="SSF103647">
    <property type="entry name" value="TSP type-3 repeat"/>
    <property type="match status" value="2"/>
</dbReference>
<reference evidence="9 10" key="1">
    <citation type="submission" date="2021-12" db="EMBL/GenBank/DDBJ databases">
        <title>Discovery of the Pendulisporaceae a myxobacterial family with distinct sporulation behavior and unique specialized metabolism.</title>
        <authorList>
            <person name="Garcia R."/>
            <person name="Popoff A."/>
            <person name="Bader C.D."/>
            <person name="Loehr J."/>
            <person name="Walesch S."/>
            <person name="Walt C."/>
            <person name="Boldt J."/>
            <person name="Bunk B."/>
            <person name="Haeckl F.J.F.P.J."/>
            <person name="Gunesch A.P."/>
            <person name="Birkelbach J."/>
            <person name="Nuebel U."/>
            <person name="Pietschmann T."/>
            <person name="Bach T."/>
            <person name="Mueller R."/>
        </authorList>
    </citation>
    <scope>NUCLEOTIDE SEQUENCE [LARGE SCALE GENOMIC DNA]</scope>
    <source>
        <strain evidence="9 10">MSr11954</strain>
    </source>
</reference>
<dbReference type="PANTHER" id="PTHR30329">
    <property type="entry name" value="STATOR ELEMENT OF FLAGELLAR MOTOR COMPLEX"/>
    <property type="match status" value="1"/>
</dbReference>
<dbReference type="Pfam" id="PF00691">
    <property type="entry name" value="OmpA"/>
    <property type="match status" value="1"/>
</dbReference>
<feature type="compositionally biased region" description="Acidic residues" evidence="6">
    <location>
        <begin position="379"/>
        <end position="390"/>
    </location>
</feature>
<dbReference type="PRINTS" id="PR01021">
    <property type="entry name" value="OMPADOMAIN"/>
</dbReference>
<comment type="subcellular location">
    <subcellularLocation>
        <location evidence="1">Cell outer membrane</location>
    </subcellularLocation>
</comment>
<dbReference type="RefSeq" id="WP_394826237.1">
    <property type="nucleotide sequence ID" value="NZ_CP089984.1"/>
</dbReference>
<feature type="domain" description="OmpA-like" evidence="8">
    <location>
        <begin position="500"/>
        <end position="618"/>
    </location>
</feature>
<evidence type="ECO:0000313" key="10">
    <source>
        <dbReference type="Proteomes" id="UP001370348"/>
    </source>
</evidence>
<gene>
    <name evidence="9" type="ORF">LZC94_04870</name>
</gene>
<organism evidence="9 10">
    <name type="scientific">Pendulispora albinea</name>
    <dbReference type="NCBI Taxonomy" id="2741071"/>
    <lineage>
        <taxon>Bacteria</taxon>
        <taxon>Pseudomonadati</taxon>
        <taxon>Myxococcota</taxon>
        <taxon>Myxococcia</taxon>
        <taxon>Myxococcales</taxon>
        <taxon>Sorangiineae</taxon>
        <taxon>Pendulisporaceae</taxon>
        <taxon>Pendulispora</taxon>
    </lineage>
</organism>
<keyword evidence="4" id="KW-0998">Cell outer membrane</keyword>
<accession>A0ABZ2M0W6</accession>
<feature type="compositionally biased region" description="Basic and acidic residues" evidence="6">
    <location>
        <begin position="463"/>
        <end position="475"/>
    </location>
</feature>
<dbReference type="Proteomes" id="UP001370348">
    <property type="component" value="Chromosome"/>
</dbReference>
<feature type="compositionally biased region" description="Acidic residues" evidence="6">
    <location>
        <begin position="446"/>
        <end position="462"/>
    </location>
</feature>
<dbReference type="InterPro" id="IPR050330">
    <property type="entry name" value="Bact_OuterMem_StrucFunc"/>
</dbReference>
<dbReference type="InterPro" id="IPR028974">
    <property type="entry name" value="TSP_type-3_rpt"/>
</dbReference>
<feature type="compositionally biased region" description="Basic and acidic residues" evidence="6">
    <location>
        <begin position="328"/>
        <end position="338"/>
    </location>
</feature>
<dbReference type="CDD" id="cd07185">
    <property type="entry name" value="OmpA_C-like"/>
    <property type="match status" value="1"/>
</dbReference>
<feature type="compositionally biased region" description="Basic and acidic residues" evidence="6">
    <location>
        <begin position="395"/>
        <end position="420"/>
    </location>
</feature>
<keyword evidence="3 5" id="KW-0472">Membrane</keyword>
<feature type="region of interest" description="Disordered" evidence="6">
    <location>
        <begin position="328"/>
        <end position="495"/>
    </location>
</feature>
<sequence length="642" mass="69047">MKAHYRSLLGLACAGVVTLFGSTARAQIANGNGDGFDTHLFRPALDSKGFFTVNGTDILGKNDVSIGLVIDYGRALLRVPDNGSGSPQLIEHSFQGTAMFNYGIANILAVGVSVPVNLMAGDERGTPGTSVPNTALPVEGWSPNKLDSQTIGYLGLHAKLRITRVEKGPGLALAVQGGVPVTDAPKNAGADPTAWVWPQLLFEHRLGSTGRFKVGLNAGIRVHGASETALPLRDGKFKDGNRFTYGAALAYRILDPVDLVAETYATYLLSGDADSAVKPSNEVVGGLKVFVERNSFLMFGAGPRYTNGFEAANLRGFIGFVFEPSIGDRDGDGIKDDVDQCPDDPEDKDGFKDEDGCPDPDNDEDGIPDKDDRCPNEPEDRDGDQDDDGCPEGNTGDRDGDGIPDNVDKCPDQPEDKDGFQDQDGCPDPDNDMDGIPDKMDQCPNDPEDKDGFEDQDGCPDPDNDKDGIPDRVDKCPNQPETFNGFEDEDGCPDKGQVVIQDNAILILQKIQFKTGSSEIRPESKDILDAVATTITHHPEFTLMEVAGHADERAGDQYNLNLTQARVNAVMAALVQRGVERSRLRAKGYGEYCPEDPAHNEAAWEKNRRVDFKIVKTKDGPTGVQVGCPNAVSHGVKSDPVN</sequence>